<dbReference type="InterPro" id="IPR041692">
    <property type="entry name" value="HHH_9"/>
</dbReference>
<name>A0A854C6Z6_9BACT</name>
<dbReference type="InterPro" id="IPR023319">
    <property type="entry name" value="Tex-like_HTH_dom_sf"/>
</dbReference>
<dbReference type="Pfam" id="PF09371">
    <property type="entry name" value="Tex_N"/>
    <property type="match status" value="1"/>
</dbReference>
<dbReference type="InterPro" id="IPR018974">
    <property type="entry name" value="Tex-like_N"/>
</dbReference>
<dbReference type="Pfam" id="PF00575">
    <property type="entry name" value="S1"/>
    <property type="match status" value="1"/>
</dbReference>
<evidence type="ECO:0000259" key="1">
    <source>
        <dbReference type="PROSITE" id="PS50126"/>
    </source>
</evidence>
<dbReference type="Proteomes" id="UP000186685">
    <property type="component" value="Unassembled WGS sequence"/>
</dbReference>
<dbReference type="Pfam" id="PF12836">
    <property type="entry name" value="HHH_3"/>
    <property type="match status" value="1"/>
</dbReference>
<dbReference type="SUPFAM" id="SSF158832">
    <property type="entry name" value="Tex N-terminal region-like"/>
    <property type="match status" value="1"/>
</dbReference>
<dbReference type="GO" id="GO:0005737">
    <property type="term" value="C:cytoplasm"/>
    <property type="evidence" value="ECO:0007669"/>
    <property type="project" value="UniProtKB-ARBA"/>
</dbReference>
<dbReference type="Gene3D" id="3.30.420.140">
    <property type="entry name" value="YqgF/RNase H-like domain"/>
    <property type="match status" value="1"/>
</dbReference>
<comment type="caution">
    <text evidence="3">The sequence shown here is derived from an EMBL/GenBank/DDBJ whole genome shotgun (WGS) entry which is preliminary data.</text>
</comment>
<dbReference type="PROSITE" id="PS50126">
    <property type="entry name" value="S1"/>
    <property type="match status" value="1"/>
</dbReference>
<dbReference type="InterPro" id="IPR023323">
    <property type="entry name" value="Tex-like_dom_sf"/>
</dbReference>
<reference evidence="2" key="2">
    <citation type="journal article" date="2021" name="PeerJ">
        <title>Extensive microbial diversity within the chicken gut microbiome revealed by metagenomics and culture.</title>
        <authorList>
            <person name="Gilroy R."/>
            <person name="Ravi A."/>
            <person name="Getino M."/>
            <person name="Pursley I."/>
            <person name="Horton D.L."/>
            <person name="Alikhan N.F."/>
            <person name="Baker D."/>
            <person name="Gharbi K."/>
            <person name="Hall N."/>
            <person name="Watson M."/>
            <person name="Adriaenssens E.M."/>
            <person name="Foster-Nyarko E."/>
            <person name="Jarju S."/>
            <person name="Secka A."/>
            <person name="Antonio M."/>
            <person name="Oren A."/>
            <person name="Chaudhuri R.R."/>
            <person name="La Ragione R."/>
            <person name="Hildebrand F."/>
            <person name="Pallen M.J."/>
        </authorList>
    </citation>
    <scope>NUCLEOTIDE SEQUENCE</scope>
    <source>
        <strain evidence="2">9794</strain>
    </source>
</reference>
<dbReference type="SUPFAM" id="SSF50249">
    <property type="entry name" value="Nucleic acid-binding proteins"/>
    <property type="match status" value="1"/>
</dbReference>
<dbReference type="Gene3D" id="2.40.50.140">
    <property type="entry name" value="Nucleic acid-binding proteins"/>
    <property type="match status" value="1"/>
</dbReference>
<evidence type="ECO:0000313" key="2">
    <source>
        <dbReference type="EMBL" id="HJF80336.1"/>
    </source>
</evidence>
<protein>
    <submittedName>
        <fullName evidence="3">RNA-binding transcriptional accessory protein</fullName>
    </submittedName>
</protein>
<dbReference type="SUPFAM" id="SSF47781">
    <property type="entry name" value="RuvA domain 2-like"/>
    <property type="match status" value="2"/>
</dbReference>
<dbReference type="InterPro" id="IPR055179">
    <property type="entry name" value="Tex-like_central_region"/>
</dbReference>
<dbReference type="InterPro" id="IPR012340">
    <property type="entry name" value="NA-bd_OB-fold"/>
</dbReference>
<dbReference type="InterPro" id="IPR037027">
    <property type="entry name" value="YqgF/RNaseH-like_dom_sf"/>
</dbReference>
<dbReference type="CDD" id="cd05685">
    <property type="entry name" value="S1_Tex"/>
    <property type="match status" value="1"/>
</dbReference>
<dbReference type="Gene3D" id="1.10.3500.10">
    <property type="entry name" value="Tex N-terminal region-like"/>
    <property type="match status" value="1"/>
</dbReference>
<dbReference type="FunFam" id="3.30.420.140:FF:000001">
    <property type="entry name" value="RNA-binding transcriptional accessory protein"/>
    <property type="match status" value="1"/>
</dbReference>
<proteinExistence type="predicted"/>
<dbReference type="InterPro" id="IPR010994">
    <property type="entry name" value="RuvA_2-like"/>
</dbReference>
<dbReference type="Pfam" id="PF22706">
    <property type="entry name" value="Tex_central_region"/>
    <property type="match status" value="1"/>
</dbReference>
<dbReference type="Proteomes" id="UP000722357">
    <property type="component" value="Unassembled WGS sequence"/>
</dbReference>
<dbReference type="InterPro" id="IPR006641">
    <property type="entry name" value="YqgF/RNaseH-like_dom"/>
</dbReference>
<dbReference type="InterPro" id="IPR044146">
    <property type="entry name" value="S1_Tex"/>
</dbReference>
<dbReference type="InterPro" id="IPR012337">
    <property type="entry name" value="RNaseH-like_sf"/>
</dbReference>
<dbReference type="PANTHER" id="PTHR10724">
    <property type="entry name" value="30S RIBOSOMAL PROTEIN S1"/>
    <property type="match status" value="1"/>
</dbReference>
<evidence type="ECO:0000313" key="3">
    <source>
        <dbReference type="EMBL" id="OKZ11756.1"/>
    </source>
</evidence>
<dbReference type="PANTHER" id="PTHR10724:SF10">
    <property type="entry name" value="S1 RNA-BINDING DOMAIN-CONTAINING PROTEIN 1"/>
    <property type="match status" value="1"/>
</dbReference>
<dbReference type="InterPro" id="IPR003029">
    <property type="entry name" value="S1_domain"/>
</dbReference>
<dbReference type="EMBL" id="MNQR01000011">
    <property type="protein sequence ID" value="OKZ11756.1"/>
    <property type="molecule type" value="Genomic_DNA"/>
</dbReference>
<dbReference type="Gene3D" id="1.10.150.310">
    <property type="entry name" value="Tex RuvX-like domain-like"/>
    <property type="match status" value="1"/>
</dbReference>
<dbReference type="SMART" id="SM00316">
    <property type="entry name" value="S1"/>
    <property type="match status" value="1"/>
</dbReference>
<dbReference type="Pfam" id="PF17674">
    <property type="entry name" value="HHH_9"/>
    <property type="match status" value="1"/>
</dbReference>
<dbReference type="FunFam" id="1.10.150.310:FF:000001">
    <property type="entry name" value="RNA-binding transcriptional accessory protein"/>
    <property type="match status" value="1"/>
</dbReference>
<dbReference type="SUPFAM" id="SSF53098">
    <property type="entry name" value="Ribonuclease H-like"/>
    <property type="match status" value="1"/>
</dbReference>
<dbReference type="Gene3D" id="1.10.10.650">
    <property type="entry name" value="RuvA domain 2-like"/>
    <property type="match status" value="1"/>
</dbReference>
<dbReference type="GO" id="GO:0006412">
    <property type="term" value="P:translation"/>
    <property type="evidence" value="ECO:0007669"/>
    <property type="project" value="TreeGrafter"/>
</dbReference>
<feature type="domain" description="S1 motif" evidence="1">
    <location>
        <begin position="639"/>
        <end position="708"/>
    </location>
</feature>
<evidence type="ECO:0000313" key="4">
    <source>
        <dbReference type="Proteomes" id="UP000186685"/>
    </source>
</evidence>
<accession>A0A854C6Z6</accession>
<dbReference type="SMART" id="SM00732">
    <property type="entry name" value="YqgFc"/>
    <property type="match status" value="1"/>
</dbReference>
<dbReference type="EMBL" id="DYWE01000018">
    <property type="protein sequence ID" value="HJF80336.1"/>
    <property type="molecule type" value="Genomic_DNA"/>
</dbReference>
<sequence>MEEFSQMIAAELKLPAHRIANTLKLLQGGATIPFISRYRKEATGGLDEVQIGDIQTRYEKLCELSKRKETVLSTIEEQGKLTPELKARISACWNATELEDIYLPFKPKRKTRAEAARAKGLEPLALLLMMQKENNLAAKVRNFVKGEVKDEEDALKGARDILAEQISEDERSRNLMRNQFQRQALIQSKVVKGKEAEEASAKYRDYFDFCEPLKKCSSHRLLALRRGESEGVLKVTIFPEDEDMCNERLQRLFLRANNECAHQVEEALTDAYKRLLKPAIETEFAALSKEKADEEAIRVFAENLRQLLLAPPLGQKRVMGIDPGFRTGCKVVCLDAQGTLLHNEAIYPHPPKSEYAQAARKVVKLVEQYKIEAIAIGNGTASRETEQFVTSQRYDREVQVFVVSEDGASIYSASKTAREEFPDYDVTVRGAVSIGRRLMDPLAELVKIDAKSIGVGQYQHDVDQTKLKASLDQTVESCVNLVGVNVNTASKHLLTYVSGLGPTLAQNIVDYRTENGPFESRRQLLKVPRMGVKAYEQCAGFLRIPQAKNPLDNSAVHPESYPIVEQMAKDLNCTVADLIKDKELRSKIDLKKYVTDTVGLPTLTDILQELDKPGRDPRQKIQVFEFDKNVRTLDDLQEGMELPGIVTNITNFGCFVDIGIKENGLVHVSQLADRFVSNPADVVRIHQHVRVKVMSIDHERKRIQLTMKGLNN</sequence>
<reference evidence="3 4" key="1">
    <citation type="journal article" date="2016" name="Nat. Biotechnol.">
        <title>Measurement of bacterial replication rates in microbial communities.</title>
        <authorList>
            <person name="Brown C.T."/>
            <person name="Olm M.R."/>
            <person name="Thomas B.C."/>
            <person name="Banfield J.F."/>
        </authorList>
    </citation>
    <scope>NUCLEOTIDE SEQUENCE [LARGE SCALE GENOMIC DNA]</scope>
    <source>
        <strain evidence="3">45_130</strain>
    </source>
</reference>
<dbReference type="GO" id="GO:0003729">
    <property type="term" value="F:mRNA binding"/>
    <property type="evidence" value="ECO:0007669"/>
    <property type="project" value="UniProtKB-ARBA"/>
</dbReference>
<organism evidence="3 4">
    <name type="scientific">Phocaeicola plebeius</name>
    <dbReference type="NCBI Taxonomy" id="310297"/>
    <lineage>
        <taxon>Bacteria</taxon>
        <taxon>Pseudomonadati</taxon>
        <taxon>Bacteroidota</taxon>
        <taxon>Bacteroidia</taxon>
        <taxon>Bacteroidales</taxon>
        <taxon>Bacteroidaceae</taxon>
        <taxon>Phocaeicola</taxon>
    </lineage>
</organism>
<dbReference type="FunFam" id="1.10.10.650:FF:000001">
    <property type="entry name" value="S1 RNA-binding domain 1"/>
    <property type="match status" value="1"/>
</dbReference>
<dbReference type="GO" id="GO:0003735">
    <property type="term" value="F:structural constituent of ribosome"/>
    <property type="evidence" value="ECO:0007669"/>
    <property type="project" value="TreeGrafter"/>
</dbReference>
<dbReference type="AlphaFoldDB" id="A0A854C6Z6"/>
<dbReference type="FunFam" id="2.40.50.140:FF:000051">
    <property type="entry name" value="RNA-binding transcriptional accessory protein"/>
    <property type="match status" value="1"/>
</dbReference>
<dbReference type="Pfam" id="PF16921">
    <property type="entry name" value="Tex_YqgF"/>
    <property type="match status" value="1"/>
</dbReference>
<dbReference type="InterPro" id="IPR032639">
    <property type="entry name" value="Tex_YqgF"/>
</dbReference>
<dbReference type="GO" id="GO:0006139">
    <property type="term" value="P:nucleobase-containing compound metabolic process"/>
    <property type="evidence" value="ECO:0007669"/>
    <property type="project" value="InterPro"/>
</dbReference>
<reference evidence="2" key="3">
    <citation type="submission" date="2021-09" db="EMBL/GenBank/DDBJ databases">
        <authorList>
            <person name="Gilroy R."/>
        </authorList>
    </citation>
    <scope>NUCLEOTIDE SEQUENCE</scope>
    <source>
        <strain evidence="2">9794</strain>
    </source>
</reference>
<dbReference type="InterPro" id="IPR050437">
    <property type="entry name" value="Ribos_protein_bS1-like"/>
</dbReference>
<gene>
    <name evidence="3" type="ORF">BHV76_03165</name>
    <name evidence="2" type="ORF">K8V40_01605</name>
</gene>